<dbReference type="Gene3D" id="3.40.50.1580">
    <property type="entry name" value="Nucleoside phosphorylase domain"/>
    <property type="match status" value="1"/>
</dbReference>
<comment type="caution">
    <text evidence="2">The sequence shown here is derived from an EMBL/GenBank/DDBJ whole genome shotgun (WGS) entry which is preliminary data.</text>
</comment>
<reference evidence="2" key="1">
    <citation type="submission" date="2019-03" db="EMBL/GenBank/DDBJ databases">
        <title>Single cell metagenomics reveals metabolic interactions within the superorganism composed of flagellate Streblomastix strix and complex community of Bacteroidetes bacteria on its surface.</title>
        <authorList>
            <person name="Treitli S.C."/>
            <person name="Kolisko M."/>
            <person name="Husnik F."/>
            <person name="Keeling P."/>
            <person name="Hampl V."/>
        </authorList>
    </citation>
    <scope>NUCLEOTIDE SEQUENCE</scope>
    <source>
        <strain evidence="2">STM</strain>
    </source>
</reference>
<evidence type="ECO:0000313" key="2">
    <source>
        <dbReference type="EMBL" id="KAA6332121.1"/>
    </source>
</evidence>
<dbReference type="SUPFAM" id="SSF53167">
    <property type="entry name" value="Purine and uridine phosphorylases"/>
    <property type="match status" value="1"/>
</dbReference>
<dbReference type="EC" id="3.2.2.9" evidence="2"/>
<dbReference type="EMBL" id="SNRY01001282">
    <property type="protein sequence ID" value="KAA6332121.1"/>
    <property type="molecule type" value="Genomic_DNA"/>
</dbReference>
<name>A0A5J4RGX8_9ZZZZ</name>
<accession>A0A5J4RGX8</accession>
<dbReference type="GO" id="GO:0019284">
    <property type="term" value="P:L-methionine salvage from S-adenosylmethionine"/>
    <property type="evidence" value="ECO:0007669"/>
    <property type="project" value="TreeGrafter"/>
</dbReference>
<proteinExistence type="predicted"/>
<dbReference type="GO" id="GO:0009116">
    <property type="term" value="P:nucleoside metabolic process"/>
    <property type="evidence" value="ECO:0007669"/>
    <property type="project" value="InterPro"/>
</dbReference>
<dbReference type="PANTHER" id="PTHR46832">
    <property type="entry name" value="5'-METHYLTHIOADENOSINE/S-ADENOSYLHOMOCYSTEINE NUCLEOSIDASE"/>
    <property type="match status" value="1"/>
</dbReference>
<gene>
    <name evidence="2" type="ORF">EZS27_019340</name>
</gene>
<evidence type="ECO:0000259" key="1">
    <source>
        <dbReference type="Pfam" id="PF01048"/>
    </source>
</evidence>
<keyword evidence="2" id="KW-0326">Glycosidase</keyword>
<dbReference type="InterPro" id="IPR035994">
    <property type="entry name" value="Nucleoside_phosphorylase_sf"/>
</dbReference>
<dbReference type="CDD" id="cd09008">
    <property type="entry name" value="MTAN"/>
    <property type="match status" value="1"/>
</dbReference>
<organism evidence="2">
    <name type="scientific">termite gut metagenome</name>
    <dbReference type="NCBI Taxonomy" id="433724"/>
    <lineage>
        <taxon>unclassified sequences</taxon>
        <taxon>metagenomes</taxon>
        <taxon>organismal metagenomes</taxon>
    </lineage>
</organism>
<dbReference type="GO" id="GO:0005829">
    <property type="term" value="C:cytosol"/>
    <property type="evidence" value="ECO:0007669"/>
    <property type="project" value="TreeGrafter"/>
</dbReference>
<keyword evidence="2" id="KW-0378">Hydrolase</keyword>
<dbReference type="InterPro" id="IPR000845">
    <property type="entry name" value="Nucleoside_phosphorylase_d"/>
</dbReference>
<protein>
    <submittedName>
        <fullName evidence="2">5'-methylthioadenosine/S-adenosylhomocysteine nucleosidase</fullName>
        <ecNumber evidence="2">3.2.2.9</ecNumber>
    </submittedName>
</protein>
<feature type="domain" description="Nucleoside phosphorylase" evidence="1">
    <location>
        <begin position="3"/>
        <end position="237"/>
    </location>
</feature>
<dbReference type="AlphaFoldDB" id="A0A5J4RGX8"/>
<sequence>MKKILFVTALQLEFDAVKSYLTDVTPIKHPETGTYYDKGVFIENGTSCEVSIVEAGAGNSRAAEETSRAISFFKPDYVFFVGVAGGIKDVALGDVVASTKVIGYEMGKADEVFKPRHDVFQSSYHLEQLAKFTKREAQWNSKLAANPNSFVAPIAAGEKVVSSTRTETYKQLKANVCDALAVEMEGAGFLQAVRVHSSEGIVIRGISDLLEHKEAADNSGSQPIAANNAAAFTFQMVAELMVTTKPMPFNLDDVSSKNILVDKLSSLYEKGPEENDIWKRAGGNVSILTNDANRKSQWYSAINVLSKGGGGEITLQSLIDEVKNDFPNIVLL</sequence>
<dbReference type="GO" id="GO:0008930">
    <property type="term" value="F:methylthioadenosine nucleosidase activity"/>
    <property type="evidence" value="ECO:0007669"/>
    <property type="project" value="TreeGrafter"/>
</dbReference>
<dbReference type="Pfam" id="PF01048">
    <property type="entry name" value="PNP_UDP_1"/>
    <property type="match status" value="1"/>
</dbReference>
<dbReference type="GO" id="GO:0008782">
    <property type="term" value="F:adenosylhomocysteine nucleosidase activity"/>
    <property type="evidence" value="ECO:0007669"/>
    <property type="project" value="UniProtKB-EC"/>
</dbReference>
<dbReference type="PANTHER" id="PTHR46832:SF1">
    <property type="entry name" value="5'-METHYLTHIOADENOSINE_S-ADENOSYLHOMOCYSTEINE NUCLEOSIDASE"/>
    <property type="match status" value="1"/>
</dbReference>